<reference evidence="5" key="1">
    <citation type="submission" date="2019-06" db="EMBL/GenBank/DDBJ databases">
        <authorList>
            <person name="Broberg M."/>
        </authorList>
    </citation>
    <scope>NUCLEOTIDE SEQUENCE [LARGE SCALE GENOMIC DNA]</scope>
</reference>
<keyword evidence="2" id="KW-0812">Transmembrane</keyword>
<name>A0A9N9ZGC8_9HYPO</name>
<evidence type="ECO:0000313" key="5">
    <source>
        <dbReference type="Proteomes" id="UP000775872"/>
    </source>
</evidence>
<dbReference type="PANTHER" id="PTHR36459:SF1">
    <property type="entry name" value="FATTY ACID DESATURASE DOMAIN-CONTAINING PROTEIN-RELATED"/>
    <property type="match status" value="1"/>
</dbReference>
<gene>
    <name evidence="4" type="ORF">CSOL1703_00016902</name>
</gene>
<feature type="transmembrane region" description="Helical" evidence="2">
    <location>
        <begin position="152"/>
        <end position="172"/>
    </location>
</feature>
<evidence type="ECO:0000256" key="1">
    <source>
        <dbReference type="SAM" id="MobiDB-lite"/>
    </source>
</evidence>
<dbReference type="InterPro" id="IPR005804">
    <property type="entry name" value="FA_desaturase_dom"/>
</dbReference>
<proteinExistence type="predicted"/>
<evidence type="ECO:0000313" key="4">
    <source>
        <dbReference type="EMBL" id="CAH0055001.1"/>
    </source>
</evidence>
<keyword evidence="5" id="KW-1185">Reference proteome</keyword>
<feature type="region of interest" description="Disordered" evidence="1">
    <location>
        <begin position="26"/>
        <end position="68"/>
    </location>
</feature>
<dbReference type="Pfam" id="PF00487">
    <property type="entry name" value="FA_desaturase"/>
    <property type="match status" value="1"/>
</dbReference>
<dbReference type="AlphaFoldDB" id="A0A9N9ZGC8"/>
<keyword evidence="2" id="KW-0472">Membrane</keyword>
<dbReference type="EMBL" id="CABFOC020000053">
    <property type="protein sequence ID" value="CAH0055001.1"/>
    <property type="molecule type" value="Genomic_DNA"/>
</dbReference>
<accession>A0A9N9ZGC8</accession>
<reference evidence="4 5" key="2">
    <citation type="submission" date="2021-10" db="EMBL/GenBank/DDBJ databases">
        <authorList>
            <person name="Piombo E."/>
        </authorList>
    </citation>
    <scope>NUCLEOTIDE SEQUENCE [LARGE SCALE GENOMIC DNA]</scope>
</reference>
<feature type="compositionally biased region" description="Polar residues" evidence="1">
    <location>
        <begin position="29"/>
        <end position="38"/>
    </location>
</feature>
<sequence length="473" mass="54262">MEHIVYDPALTKADRLVLQNLAADIKAASQDSPSSNRPSPKAANGRAAVSATHHLVPSPSPSPSPLSQRPAAVAVGFQSVRANLSPVEPSVDDETVIDALNGFNNPKDARFEPTVITSVDTDKISISPLFDTCIVPYYIRIARSLVRVETDVLVVSHLFLYFTTSIPSVLYLFHSFTWLHGVLHVVLQFSYVGTYTLMMHQHIHMRGVLAKHMAWLDHAFPYVLDPLMGHTWNSYFYHHVKHHHIEGNGPNDLSSTLRYERDNIFHFLHYVGRFFFLIWFDLPTYFIRNGKFMLACKAAFWELSNYTAIYLLFRYNPRATFFALLLPLLLLRIGLMVGNWGQHAFVDRDDPDSDYRSSITLIDVPSNRHCFNDGYHTSHHLNPLRHWRQHPVAFVKGKQQYASQHALVFHNIDYLMMTVRLMLRDYETLAKCMVPLGDHISLTLEERAALLKRNTRPFTEEEIRAKFPKLAKN</sequence>
<dbReference type="GO" id="GO:0006629">
    <property type="term" value="P:lipid metabolic process"/>
    <property type="evidence" value="ECO:0007669"/>
    <property type="project" value="InterPro"/>
</dbReference>
<feature type="domain" description="Fatty acid desaturase" evidence="3">
    <location>
        <begin position="177"/>
        <end position="408"/>
    </location>
</feature>
<organism evidence="4 5">
    <name type="scientific">Clonostachys solani</name>
    <dbReference type="NCBI Taxonomy" id="160281"/>
    <lineage>
        <taxon>Eukaryota</taxon>
        <taxon>Fungi</taxon>
        <taxon>Dikarya</taxon>
        <taxon>Ascomycota</taxon>
        <taxon>Pezizomycotina</taxon>
        <taxon>Sordariomycetes</taxon>
        <taxon>Hypocreomycetidae</taxon>
        <taxon>Hypocreales</taxon>
        <taxon>Bionectriaceae</taxon>
        <taxon>Clonostachys</taxon>
    </lineage>
</organism>
<dbReference type="PANTHER" id="PTHR36459">
    <property type="entry name" value="ORF"/>
    <property type="match status" value="1"/>
</dbReference>
<feature type="transmembrane region" description="Helical" evidence="2">
    <location>
        <begin position="178"/>
        <end position="198"/>
    </location>
</feature>
<dbReference type="Proteomes" id="UP000775872">
    <property type="component" value="Unassembled WGS sequence"/>
</dbReference>
<feature type="transmembrane region" description="Helical" evidence="2">
    <location>
        <begin position="320"/>
        <end position="341"/>
    </location>
</feature>
<dbReference type="OrthoDB" id="1470350at2759"/>
<protein>
    <recommendedName>
        <fullName evidence="3">Fatty acid desaturase domain-containing protein</fullName>
    </recommendedName>
</protein>
<comment type="caution">
    <text evidence="4">The sequence shown here is derived from an EMBL/GenBank/DDBJ whole genome shotgun (WGS) entry which is preliminary data.</text>
</comment>
<evidence type="ECO:0000259" key="3">
    <source>
        <dbReference type="Pfam" id="PF00487"/>
    </source>
</evidence>
<feature type="transmembrane region" description="Helical" evidence="2">
    <location>
        <begin position="267"/>
        <end position="286"/>
    </location>
</feature>
<evidence type="ECO:0000256" key="2">
    <source>
        <dbReference type="SAM" id="Phobius"/>
    </source>
</evidence>
<keyword evidence="2" id="KW-1133">Transmembrane helix</keyword>